<dbReference type="EMBL" id="CP042198">
    <property type="protein sequence ID" value="QDS76183.1"/>
    <property type="molecule type" value="Genomic_DNA"/>
</dbReference>
<accession>A0A517LKL8</accession>
<dbReference type="OrthoDB" id="21214at2759"/>
<feature type="region of interest" description="Disordered" evidence="2">
    <location>
        <begin position="1"/>
        <end position="21"/>
    </location>
</feature>
<reference evidence="3 4" key="1">
    <citation type="submission" date="2019-07" db="EMBL/GenBank/DDBJ databases">
        <title>Finished genome of Venturia effusa.</title>
        <authorList>
            <person name="Young C.A."/>
            <person name="Cox M.P."/>
            <person name="Ganley A.R.D."/>
            <person name="David W.J."/>
        </authorList>
    </citation>
    <scope>NUCLEOTIDE SEQUENCE [LARGE SCALE GENOMIC DNA]</scope>
    <source>
        <strain evidence="4">albino</strain>
    </source>
</reference>
<organism evidence="3 4">
    <name type="scientific">Venturia effusa</name>
    <dbReference type="NCBI Taxonomy" id="50376"/>
    <lineage>
        <taxon>Eukaryota</taxon>
        <taxon>Fungi</taxon>
        <taxon>Dikarya</taxon>
        <taxon>Ascomycota</taxon>
        <taxon>Pezizomycotina</taxon>
        <taxon>Dothideomycetes</taxon>
        <taxon>Pleosporomycetidae</taxon>
        <taxon>Venturiales</taxon>
        <taxon>Venturiaceae</taxon>
        <taxon>Venturia</taxon>
    </lineage>
</organism>
<gene>
    <name evidence="3" type="ORF">FKW77_008074</name>
</gene>
<dbReference type="InterPro" id="IPR025207">
    <property type="entry name" value="Sim4_Fta4"/>
</dbReference>
<dbReference type="AlphaFoldDB" id="A0A517LKL8"/>
<dbReference type="Proteomes" id="UP000316270">
    <property type="component" value="Chromosome 14"/>
</dbReference>
<evidence type="ECO:0000313" key="4">
    <source>
        <dbReference type="Proteomes" id="UP000316270"/>
    </source>
</evidence>
<dbReference type="PANTHER" id="PTHR42040:SF1">
    <property type="entry name" value="INNER KINETOCHORE SUBUNIT FTA4"/>
    <property type="match status" value="1"/>
</dbReference>
<protein>
    <submittedName>
        <fullName evidence="3">Uncharacterized protein</fullName>
    </submittedName>
</protein>
<keyword evidence="1" id="KW-0175">Coiled coil</keyword>
<feature type="coiled-coil region" evidence="1">
    <location>
        <begin position="249"/>
        <end position="293"/>
    </location>
</feature>
<dbReference type="Pfam" id="PF13093">
    <property type="entry name" value="FTA4"/>
    <property type="match status" value="1"/>
</dbReference>
<keyword evidence="4" id="KW-1185">Reference proteome</keyword>
<evidence type="ECO:0000313" key="3">
    <source>
        <dbReference type="EMBL" id="QDS76183.1"/>
    </source>
</evidence>
<evidence type="ECO:0000256" key="1">
    <source>
        <dbReference type="SAM" id="Coils"/>
    </source>
</evidence>
<evidence type="ECO:0000256" key="2">
    <source>
        <dbReference type="SAM" id="MobiDB-lite"/>
    </source>
</evidence>
<sequence>MPPDLLTAARAGGGGPDGRPWDILGDPARGAGDMRPGGVWPRTGGGGVACRKPARGGPDCGDWPRSGRPVLVTSGGGVWPRSGRPVLGRLGGVACRKPGPGGPYCGDGIRPGKPDRIAPGGGGGVDWRPRCGPPGGAVRGGKLGEPGLGEPSLEGIWSGGVGVFGLSSWLMPMREAGRMSRLRGLGLEKANVIMRRHNNSVYDDTAIGNLARQIDALYWQTTDPEDPLYDQDADDVLRQGDDLTRDENIEKLSSIAQKEEQASAELRSQIRDLQELQSRRTDLQKKLASYRHLQSMLAPFKSPQNSIQPNLVTRDSPLADEMTKSKALGIRVAGRLAGMEESDGGGDEDDFVVDENEKLAAVLGTNRN</sequence>
<proteinExistence type="predicted"/>
<dbReference type="GO" id="GO:0031511">
    <property type="term" value="C:Mis6-Sim4 complex"/>
    <property type="evidence" value="ECO:0007669"/>
    <property type="project" value="InterPro"/>
</dbReference>
<name>A0A517LKL8_9PEZI</name>
<dbReference type="PANTHER" id="PTHR42040">
    <property type="entry name" value="INNER KINETOCHORE SUBUNIT FTA4"/>
    <property type="match status" value="1"/>
</dbReference>